<keyword evidence="3" id="KW-1185">Reference proteome</keyword>
<dbReference type="OrthoDB" id="260231at2"/>
<gene>
    <name evidence="2" type="ORF">P775_09420</name>
</gene>
<feature type="domain" description="Metanogen output" evidence="1">
    <location>
        <begin position="25"/>
        <end position="156"/>
    </location>
</feature>
<organism evidence="2 3">
    <name type="scientific">Puniceibacterium antarcticum</name>
    <dbReference type="NCBI Taxonomy" id="1206336"/>
    <lineage>
        <taxon>Bacteria</taxon>
        <taxon>Pseudomonadati</taxon>
        <taxon>Pseudomonadota</taxon>
        <taxon>Alphaproteobacteria</taxon>
        <taxon>Rhodobacterales</taxon>
        <taxon>Paracoccaceae</taxon>
        <taxon>Puniceibacterium</taxon>
    </lineage>
</organism>
<evidence type="ECO:0000259" key="1">
    <source>
        <dbReference type="Pfam" id="PF18546"/>
    </source>
</evidence>
<dbReference type="Pfam" id="PF18546">
    <property type="entry name" value="MetOD1"/>
    <property type="match status" value="1"/>
</dbReference>
<name>A0A2G8RG20_9RHOB</name>
<dbReference type="EMBL" id="AWWI01000062">
    <property type="protein sequence ID" value="PIL20433.1"/>
    <property type="molecule type" value="Genomic_DNA"/>
</dbReference>
<evidence type="ECO:0000313" key="2">
    <source>
        <dbReference type="EMBL" id="PIL20433.1"/>
    </source>
</evidence>
<dbReference type="InterPro" id="IPR041359">
    <property type="entry name" value="MetOD1"/>
</dbReference>
<comment type="caution">
    <text evidence="2">The sequence shown here is derived from an EMBL/GenBank/DDBJ whole genome shotgun (WGS) entry which is preliminary data.</text>
</comment>
<dbReference type="RefSeq" id="WP_099910679.1">
    <property type="nucleotide sequence ID" value="NZ_AWWI01000062.1"/>
</dbReference>
<dbReference type="Proteomes" id="UP000231259">
    <property type="component" value="Unassembled WGS sequence"/>
</dbReference>
<dbReference type="AlphaFoldDB" id="A0A2G8RG20"/>
<protein>
    <recommendedName>
        <fullName evidence="1">Metanogen output domain-containing protein</fullName>
    </recommendedName>
</protein>
<accession>A0A2G8RG20</accession>
<evidence type="ECO:0000313" key="3">
    <source>
        <dbReference type="Proteomes" id="UP000231259"/>
    </source>
</evidence>
<reference evidence="2 3" key="1">
    <citation type="submission" date="2013-09" db="EMBL/GenBank/DDBJ databases">
        <title>Genome sequencing of Phaeobacter antarcticus sp. nov. SM1211.</title>
        <authorList>
            <person name="Zhang X.-Y."/>
            <person name="Liu C."/>
            <person name="Chen X.-L."/>
            <person name="Xie B.-B."/>
            <person name="Qin Q.-L."/>
            <person name="Rong J.-C."/>
            <person name="Zhang Y.-Z."/>
        </authorList>
    </citation>
    <scope>NUCLEOTIDE SEQUENCE [LARGE SCALE GENOMIC DNA]</scope>
    <source>
        <strain evidence="2 3">SM1211</strain>
    </source>
</reference>
<sequence length="169" mass="18846">MGNSKNIFANASFTRDRDQFLRELIRELCSVLEATVGVREAEGFIALVGGRMGEIMNREYRTEAGQKKLDLCQIADALVDLKRRINGGFSIESIDERQIVLVNTACPFGDYVKDRPSLCMMTSNVFGRIAADNLGYANVELKETIAQGDAGCRVIIRFEECESGRDYFG</sequence>
<proteinExistence type="predicted"/>